<evidence type="ECO:0000313" key="11">
    <source>
        <dbReference type="EMBL" id="MUL28928.1"/>
    </source>
</evidence>
<dbReference type="InterPro" id="IPR003594">
    <property type="entry name" value="HATPase_dom"/>
</dbReference>
<dbReference type="EMBL" id="VVIQ01000017">
    <property type="protein sequence ID" value="MUL28928.1"/>
    <property type="molecule type" value="Genomic_DNA"/>
</dbReference>
<feature type="transmembrane region" description="Helical" evidence="9">
    <location>
        <begin position="12"/>
        <end position="33"/>
    </location>
</feature>
<name>A0A7C9HFH2_9BACT</name>
<comment type="catalytic activity">
    <reaction evidence="1">
        <text>ATP + protein L-histidine = ADP + protein N-phospho-L-histidine.</text>
        <dbReference type="EC" id="2.7.13.3"/>
    </reaction>
</comment>
<keyword evidence="12" id="KW-1185">Reference proteome</keyword>
<evidence type="ECO:0000256" key="2">
    <source>
        <dbReference type="ARBA" id="ARBA00012438"/>
    </source>
</evidence>
<dbReference type="Gene3D" id="3.30.565.10">
    <property type="entry name" value="Histidine kinase-like ATPase, C-terminal domain"/>
    <property type="match status" value="1"/>
</dbReference>
<dbReference type="GO" id="GO:0000160">
    <property type="term" value="P:phosphorelay signal transduction system"/>
    <property type="evidence" value="ECO:0007669"/>
    <property type="project" value="UniProtKB-KW"/>
</dbReference>
<dbReference type="AlphaFoldDB" id="A0A7C9HFH2"/>
<reference evidence="11 12" key="1">
    <citation type="submission" date="2019-09" db="EMBL/GenBank/DDBJ databases">
        <title>Prevotella A2879 sp. nov., isolated from an abscess of a patient.</title>
        <authorList>
            <person name="Buhl M."/>
            <person name="Oberhettinger P."/>
        </authorList>
    </citation>
    <scope>NUCLEOTIDE SEQUENCE [LARGE SCALE GENOMIC DNA]</scope>
    <source>
        <strain evidence="11 12">A2879</strain>
    </source>
</reference>
<dbReference type="PROSITE" id="PS50109">
    <property type="entry name" value="HIS_KIN"/>
    <property type="match status" value="1"/>
</dbReference>
<dbReference type="InterPro" id="IPR004358">
    <property type="entry name" value="Sig_transdc_His_kin-like_C"/>
</dbReference>
<dbReference type="PRINTS" id="PR00344">
    <property type="entry name" value="BCTRLSENSOR"/>
</dbReference>
<gene>
    <name evidence="11" type="ORF">F0475_11660</name>
</gene>
<dbReference type="GO" id="GO:0004673">
    <property type="term" value="F:protein histidine kinase activity"/>
    <property type="evidence" value="ECO:0007669"/>
    <property type="project" value="UniProtKB-EC"/>
</dbReference>
<dbReference type="PANTHER" id="PTHR43065:SF10">
    <property type="entry name" value="PEROXIDE STRESS-ACTIVATED HISTIDINE KINASE MAK3"/>
    <property type="match status" value="1"/>
</dbReference>
<dbReference type="SUPFAM" id="SSF55874">
    <property type="entry name" value="ATPase domain of HSP90 chaperone/DNA topoisomerase II/histidine kinase"/>
    <property type="match status" value="1"/>
</dbReference>
<evidence type="ECO:0000256" key="5">
    <source>
        <dbReference type="ARBA" id="ARBA00022741"/>
    </source>
</evidence>
<dbReference type="SMART" id="SM00387">
    <property type="entry name" value="HATPase_c"/>
    <property type="match status" value="1"/>
</dbReference>
<keyword evidence="5" id="KW-0547">Nucleotide-binding</keyword>
<keyword evidence="9" id="KW-0812">Transmembrane</keyword>
<keyword evidence="6 11" id="KW-0418">Kinase</keyword>
<dbReference type="RefSeq" id="WP_155716735.1">
    <property type="nucleotide sequence ID" value="NZ_VVIQ01000017.1"/>
</dbReference>
<protein>
    <recommendedName>
        <fullName evidence="2">histidine kinase</fullName>
        <ecNumber evidence="2">2.7.13.3</ecNumber>
    </recommendedName>
</protein>
<keyword evidence="3" id="KW-0597">Phosphoprotein</keyword>
<dbReference type="InterPro" id="IPR036890">
    <property type="entry name" value="HATPase_C_sf"/>
</dbReference>
<keyword evidence="8" id="KW-0902">Two-component regulatory system</keyword>
<evidence type="ECO:0000259" key="10">
    <source>
        <dbReference type="PROSITE" id="PS50109"/>
    </source>
</evidence>
<proteinExistence type="predicted"/>
<keyword evidence="9" id="KW-1133">Transmembrane helix</keyword>
<evidence type="ECO:0000256" key="9">
    <source>
        <dbReference type="SAM" id="Phobius"/>
    </source>
</evidence>
<dbReference type="InterPro" id="IPR005467">
    <property type="entry name" value="His_kinase_dom"/>
</dbReference>
<evidence type="ECO:0000256" key="3">
    <source>
        <dbReference type="ARBA" id="ARBA00022553"/>
    </source>
</evidence>
<keyword evidence="7" id="KW-0067">ATP-binding</keyword>
<sequence length="388" mass="43643">MQWTDRIRQVKILLVLAAIFIAVASLLISHSLIRDLAQQERSKMEVWAEAMRTLSEADDSADLSLVLKVLDENNTIPVVVLGKDGMVTEYRNVKISASNKSDSVKYVNKVAQQMKAAGQVIRIPLANNHNDYIEVCYDESLMLRRIAIYPYIQLGVVMLFVVVAIFALLTSKRAEQNKVWVGLSKETAHQLGTPISSLMAWLAILKESYPNDKLLPELDKDVQRLQLVADRFSKIGSIPEPVPASMNEVLDHVVDYMDRRTSKKIQMIADLPDEDIIIKMNASLFEWVIENLCKNAVDAMGGECGQIVLHLEQLDNKVVVEISDTGKGIKKKNIKNVFRPGFTTKQRGWGLGLSLAKRIVEDYHHGKIFVKSSELGKGTTFRIELKKD</sequence>
<evidence type="ECO:0000256" key="7">
    <source>
        <dbReference type="ARBA" id="ARBA00022840"/>
    </source>
</evidence>
<dbReference type="Pfam" id="PF02518">
    <property type="entry name" value="HATPase_c"/>
    <property type="match status" value="1"/>
</dbReference>
<dbReference type="Proteomes" id="UP000482295">
    <property type="component" value="Unassembled WGS sequence"/>
</dbReference>
<keyword evidence="4" id="KW-0808">Transferase</keyword>
<dbReference type="EC" id="2.7.13.3" evidence="2"/>
<keyword evidence="9" id="KW-0472">Membrane</keyword>
<organism evidence="11 12">
    <name type="scientific">Prevotella vespertina</name>
    <dbReference type="NCBI Taxonomy" id="2608404"/>
    <lineage>
        <taxon>Bacteria</taxon>
        <taxon>Pseudomonadati</taxon>
        <taxon>Bacteroidota</taxon>
        <taxon>Bacteroidia</taxon>
        <taxon>Bacteroidales</taxon>
        <taxon>Prevotellaceae</taxon>
        <taxon>Prevotella</taxon>
    </lineage>
</organism>
<feature type="transmembrane region" description="Helical" evidence="9">
    <location>
        <begin position="148"/>
        <end position="169"/>
    </location>
</feature>
<evidence type="ECO:0000313" key="12">
    <source>
        <dbReference type="Proteomes" id="UP000482295"/>
    </source>
</evidence>
<evidence type="ECO:0000256" key="6">
    <source>
        <dbReference type="ARBA" id="ARBA00022777"/>
    </source>
</evidence>
<dbReference type="GO" id="GO:0005524">
    <property type="term" value="F:ATP binding"/>
    <property type="evidence" value="ECO:0007669"/>
    <property type="project" value="UniProtKB-KW"/>
</dbReference>
<comment type="caution">
    <text evidence="11">The sequence shown here is derived from an EMBL/GenBank/DDBJ whole genome shotgun (WGS) entry which is preliminary data.</text>
</comment>
<feature type="domain" description="Histidine kinase" evidence="10">
    <location>
        <begin position="186"/>
        <end position="388"/>
    </location>
</feature>
<evidence type="ECO:0000256" key="1">
    <source>
        <dbReference type="ARBA" id="ARBA00000085"/>
    </source>
</evidence>
<evidence type="ECO:0000256" key="4">
    <source>
        <dbReference type="ARBA" id="ARBA00022679"/>
    </source>
</evidence>
<dbReference type="PANTHER" id="PTHR43065">
    <property type="entry name" value="SENSOR HISTIDINE KINASE"/>
    <property type="match status" value="1"/>
</dbReference>
<accession>A0A7C9HFH2</accession>
<evidence type="ECO:0000256" key="8">
    <source>
        <dbReference type="ARBA" id="ARBA00023012"/>
    </source>
</evidence>